<dbReference type="NCBIfam" id="TIGR01730">
    <property type="entry name" value="RND_mfp"/>
    <property type="match status" value="1"/>
</dbReference>
<dbReference type="EMBL" id="CP121472">
    <property type="protein sequence ID" value="WPL16575.1"/>
    <property type="molecule type" value="Genomic_DNA"/>
</dbReference>
<feature type="domain" description="Multidrug resistance protein MdtA-like alpha-helical hairpin" evidence="3">
    <location>
        <begin position="107"/>
        <end position="169"/>
    </location>
</feature>
<organism evidence="4 5">
    <name type="scientific">Thiorhodovibrio winogradskyi</name>
    <dbReference type="NCBI Taxonomy" id="77007"/>
    <lineage>
        <taxon>Bacteria</taxon>
        <taxon>Pseudomonadati</taxon>
        <taxon>Pseudomonadota</taxon>
        <taxon>Gammaproteobacteria</taxon>
        <taxon>Chromatiales</taxon>
        <taxon>Chromatiaceae</taxon>
        <taxon>Thiorhodovibrio</taxon>
    </lineage>
</organism>
<dbReference type="SUPFAM" id="SSF111369">
    <property type="entry name" value="HlyD-like secretion proteins"/>
    <property type="match status" value="1"/>
</dbReference>
<feature type="coiled-coil region" evidence="2">
    <location>
        <begin position="103"/>
        <end position="130"/>
    </location>
</feature>
<evidence type="ECO:0000256" key="2">
    <source>
        <dbReference type="SAM" id="Coils"/>
    </source>
</evidence>
<evidence type="ECO:0000256" key="1">
    <source>
        <dbReference type="ARBA" id="ARBA00009477"/>
    </source>
</evidence>
<gene>
    <name evidence="4" type="primary">ttgD</name>
    <name evidence="4" type="ORF">Thiowin_01542</name>
</gene>
<proteinExistence type="inferred from homology"/>
<dbReference type="Proteomes" id="UP001432180">
    <property type="component" value="Chromosome"/>
</dbReference>
<evidence type="ECO:0000313" key="4">
    <source>
        <dbReference type="EMBL" id="WPL16575.1"/>
    </source>
</evidence>
<dbReference type="Gene3D" id="2.40.50.100">
    <property type="match status" value="1"/>
</dbReference>
<comment type="similarity">
    <text evidence="1">Belongs to the membrane fusion protein (MFP) (TC 8.A.1) family.</text>
</comment>
<keyword evidence="2" id="KW-0175">Coiled coil</keyword>
<dbReference type="InterPro" id="IPR006143">
    <property type="entry name" value="RND_pump_MFP"/>
</dbReference>
<dbReference type="InterPro" id="IPR058624">
    <property type="entry name" value="MdtA-like_HH"/>
</dbReference>
<evidence type="ECO:0000259" key="3">
    <source>
        <dbReference type="Pfam" id="PF25876"/>
    </source>
</evidence>
<accession>A0ABZ0S7T2</accession>
<dbReference type="Gene3D" id="2.40.30.170">
    <property type="match status" value="1"/>
</dbReference>
<protein>
    <submittedName>
        <fullName evidence="4">Toluene efflux pump periplasmic linker protein TtgD</fullName>
    </submittedName>
</protein>
<dbReference type="Pfam" id="PF25876">
    <property type="entry name" value="HH_MFP_RND"/>
    <property type="match status" value="1"/>
</dbReference>
<keyword evidence="5" id="KW-1185">Reference proteome</keyword>
<evidence type="ECO:0000313" key="5">
    <source>
        <dbReference type="Proteomes" id="UP001432180"/>
    </source>
</evidence>
<name>A0ABZ0S7T2_9GAMM</name>
<sequence length="291" mass="32111">MPIPLPMCLSSPARLHTLAPPWLWAALLDSRFATRLAPILGLVLAPAISLIALAADQPLETRAQLSSQQGVVLSAEMAGRVNHIPLKDGDTFEQGQRLLEFDCSLQDAQLAKAQAQLRAAENTLQGQQRLVKLNAVGLVDLRNSEAEVQQAKADVTYLQVLMERCQINAPYNGRVIRYAVREHQSVKANQELIEIIDDSILSLDFIVPSPWLTWLTPGYRFEVHIEDTNKTYPMKLLRTAARVDPISQTVRALAEVDGNFPELLPGMSGTVILQSPEHTQADTSTAPRARD</sequence>
<dbReference type="PANTHER" id="PTHR30469">
    <property type="entry name" value="MULTIDRUG RESISTANCE PROTEIN MDTA"/>
    <property type="match status" value="1"/>
</dbReference>
<reference evidence="4 5" key="1">
    <citation type="journal article" date="2023" name="Microorganisms">
        <title>Thiorhodovibrio frisius and Trv. litoralis spp. nov., Two Novel Members from a Clade of Fastidious Purple Sulfur Bacteria That Exhibit Unique Red-Shifted Light-Harvesting Capabilities.</title>
        <authorList>
            <person name="Methner A."/>
            <person name="Kuzyk S.B."/>
            <person name="Petersen J."/>
            <person name="Bauer S."/>
            <person name="Brinkmann H."/>
            <person name="Sichau K."/>
            <person name="Wanner G."/>
            <person name="Wolf J."/>
            <person name="Neumann-Schaal M."/>
            <person name="Henke P."/>
            <person name="Tank M."/>
            <person name="Sproer C."/>
            <person name="Bunk B."/>
            <person name="Overmann J."/>
        </authorList>
    </citation>
    <scope>NUCLEOTIDE SEQUENCE [LARGE SCALE GENOMIC DNA]</scope>
    <source>
        <strain evidence="4 5">DSM 6702</strain>
    </source>
</reference>